<protein>
    <submittedName>
        <fullName evidence="1">Uncharacterized protein</fullName>
    </submittedName>
</protein>
<dbReference type="EMBL" id="JAHXZJ010001864">
    <property type="protein sequence ID" value="KAH0550136.1"/>
    <property type="molecule type" value="Genomic_DNA"/>
</dbReference>
<accession>A0AAV7IEI3</accession>
<dbReference type="Proteomes" id="UP000826195">
    <property type="component" value="Unassembled WGS sequence"/>
</dbReference>
<reference evidence="1 2" key="1">
    <citation type="journal article" date="2021" name="J. Hered.">
        <title>A chromosome-level genome assembly of the parasitoid wasp, Cotesia glomerata (Hymenoptera: Braconidae).</title>
        <authorList>
            <person name="Pinto B.J."/>
            <person name="Weis J.J."/>
            <person name="Gamble T."/>
            <person name="Ode P.J."/>
            <person name="Paul R."/>
            <person name="Zaspel J.M."/>
        </authorList>
    </citation>
    <scope>NUCLEOTIDE SEQUENCE [LARGE SCALE GENOMIC DNA]</scope>
    <source>
        <strain evidence="1">CgM1</strain>
    </source>
</reference>
<evidence type="ECO:0000313" key="2">
    <source>
        <dbReference type="Proteomes" id="UP000826195"/>
    </source>
</evidence>
<sequence length="194" mass="21960">MVVIWVRAWIDLKQRREVTRKPIRWAVLGRSLTEINSYFSFILSESQQSARMQRLQTSKNPFEKKNKLQYTRQIDARGDGERKKVRSLLAECRSLEPNNRLYYSSNYLPIRGKNSIAYEVWHVYEAFSASDNAVSAGQCERGSNYSFSGATAMLQINPADGAASSRSLSPGSYLNLLGPTIISTLEPLTLRSTV</sequence>
<gene>
    <name evidence="1" type="ORF">KQX54_017685</name>
</gene>
<name>A0AAV7IEI3_COTGL</name>
<dbReference type="AlphaFoldDB" id="A0AAV7IEI3"/>
<organism evidence="1 2">
    <name type="scientific">Cotesia glomerata</name>
    <name type="common">Lepidopteran parasitic wasp</name>
    <name type="synonym">Apanteles glomeratus</name>
    <dbReference type="NCBI Taxonomy" id="32391"/>
    <lineage>
        <taxon>Eukaryota</taxon>
        <taxon>Metazoa</taxon>
        <taxon>Ecdysozoa</taxon>
        <taxon>Arthropoda</taxon>
        <taxon>Hexapoda</taxon>
        <taxon>Insecta</taxon>
        <taxon>Pterygota</taxon>
        <taxon>Neoptera</taxon>
        <taxon>Endopterygota</taxon>
        <taxon>Hymenoptera</taxon>
        <taxon>Apocrita</taxon>
        <taxon>Ichneumonoidea</taxon>
        <taxon>Braconidae</taxon>
        <taxon>Microgastrinae</taxon>
        <taxon>Cotesia</taxon>
    </lineage>
</organism>
<evidence type="ECO:0000313" key="1">
    <source>
        <dbReference type="EMBL" id="KAH0550136.1"/>
    </source>
</evidence>
<keyword evidence="2" id="KW-1185">Reference proteome</keyword>
<comment type="caution">
    <text evidence="1">The sequence shown here is derived from an EMBL/GenBank/DDBJ whole genome shotgun (WGS) entry which is preliminary data.</text>
</comment>
<proteinExistence type="predicted"/>